<keyword evidence="4" id="KW-1185">Reference proteome</keyword>
<feature type="compositionally biased region" description="Polar residues" evidence="2">
    <location>
        <begin position="111"/>
        <end position="120"/>
    </location>
</feature>
<dbReference type="RefSeq" id="XP_016250968.1">
    <property type="nucleotide sequence ID" value="XM_016389066.1"/>
</dbReference>
<feature type="region of interest" description="Disordered" evidence="2">
    <location>
        <begin position="420"/>
        <end position="454"/>
    </location>
</feature>
<feature type="compositionally biased region" description="Polar residues" evidence="2">
    <location>
        <begin position="25"/>
        <end position="42"/>
    </location>
</feature>
<evidence type="ECO:0000256" key="1">
    <source>
        <dbReference type="SAM" id="Coils"/>
    </source>
</evidence>
<organism evidence="3 4">
    <name type="scientific">Cladophialophora immunda</name>
    <dbReference type="NCBI Taxonomy" id="569365"/>
    <lineage>
        <taxon>Eukaryota</taxon>
        <taxon>Fungi</taxon>
        <taxon>Dikarya</taxon>
        <taxon>Ascomycota</taxon>
        <taxon>Pezizomycotina</taxon>
        <taxon>Eurotiomycetes</taxon>
        <taxon>Chaetothyriomycetidae</taxon>
        <taxon>Chaetothyriales</taxon>
        <taxon>Herpotrichiellaceae</taxon>
        <taxon>Cladophialophora</taxon>
    </lineage>
</organism>
<feature type="compositionally biased region" description="Polar residues" evidence="2">
    <location>
        <begin position="420"/>
        <end position="429"/>
    </location>
</feature>
<dbReference type="Proteomes" id="UP000054466">
    <property type="component" value="Unassembled WGS sequence"/>
</dbReference>
<dbReference type="VEuPathDB" id="FungiDB:PV07_02456"/>
<dbReference type="OrthoDB" id="4156315at2759"/>
<dbReference type="AlphaFoldDB" id="A0A0D2AZL8"/>
<feature type="compositionally biased region" description="Basic and acidic residues" evidence="2">
    <location>
        <begin position="58"/>
        <end position="86"/>
    </location>
</feature>
<feature type="region of interest" description="Disordered" evidence="2">
    <location>
        <begin position="346"/>
        <end position="387"/>
    </location>
</feature>
<evidence type="ECO:0000256" key="2">
    <source>
        <dbReference type="SAM" id="MobiDB-lite"/>
    </source>
</evidence>
<accession>A0A0D2AZL8</accession>
<name>A0A0D2AZL8_9EURO</name>
<feature type="region of interest" description="Disordered" evidence="2">
    <location>
        <begin position="15"/>
        <end position="133"/>
    </location>
</feature>
<dbReference type="HOGENOM" id="CLU_628561_0_0_1"/>
<feature type="coiled-coil region" evidence="1">
    <location>
        <begin position="313"/>
        <end position="340"/>
    </location>
</feature>
<proteinExistence type="predicted"/>
<evidence type="ECO:0000313" key="3">
    <source>
        <dbReference type="EMBL" id="KIW30752.1"/>
    </source>
</evidence>
<reference evidence="3 4" key="1">
    <citation type="submission" date="2015-01" db="EMBL/GenBank/DDBJ databases">
        <title>The Genome Sequence of Cladophialophora immunda CBS83496.</title>
        <authorList>
            <consortium name="The Broad Institute Genomics Platform"/>
            <person name="Cuomo C."/>
            <person name="de Hoog S."/>
            <person name="Gorbushina A."/>
            <person name="Stielow B."/>
            <person name="Teixiera M."/>
            <person name="Abouelleil A."/>
            <person name="Chapman S.B."/>
            <person name="Priest M."/>
            <person name="Young S.K."/>
            <person name="Wortman J."/>
            <person name="Nusbaum C."/>
            <person name="Birren B."/>
        </authorList>
    </citation>
    <scope>NUCLEOTIDE SEQUENCE [LARGE SCALE GENOMIC DNA]</scope>
    <source>
        <strain evidence="3 4">CBS 83496</strain>
    </source>
</reference>
<protein>
    <submittedName>
        <fullName evidence="3">Uncharacterized protein</fullName>
    </submittedName>
</protein>
<sequence>MTWIPPWLRWWRQGSKPQVGLGSNPPASSYLPQSEAGPQNVSRAHGALPLVGTTVDDAEPKESSRAVDKSMENLELAKDATLERSESLGNPAEVPGQVSLLHSDDAPGQLSEPQGSTTRIPPSDSEHEPHVGASEATARFQALLSEWRQLDHNLDSFTGRLITADDLRREAVRRGGIVIGEVEDILASTEGDALRRLRDTLLGFNQVQTKLQEVDQKLIQQGDQIGHQAERIFGRTAETSFQVLNDQGVVVQSRESSTEDSILSTDDIRLDQTSEARRYLSKKGDVDALRDILVNLHAERIMLSEANEQPDVIEELETRHKEVLAELRRAEEELATLYAELPERNGSISKDQLCPPSEMEQKIASQSDIDHEETGSGLGSPPQSGIQGISLSQILESTTNDNSIRSTALVNAYLNYQLQQSPREQQSLSEADEVAEQEGGQAQEKDSNNLHLDG</sequence>
<evidence type="ECO:0000313" key="4">
    <source>
        <dbReference type="Proteomes" id="UP000054466"/>
    </source>
</evidence>
<keyword evidence="1" id="KW-0175">Coiled coil</keyword>
<gene>
    <name evidence="3" type="ORF">PV07_02456</name>
</gene>
<feature type="compositionally biased region" description="Basic and acidic residues" evidence="2">
    <location>
        <begin position="443"/>
        <end position="454"/>
    </location>
</feature>
<dbReference type="EMBL" id="KN847041">
    <property type="protein sequence ID" value="KIW30752.1"/>
    <property type="molecule type" value="Genomic_DNA"/>
</dbReference>
<dbReference type="GeneID" id="27341650"/>